<comment type="caution">
    <text evidence="2">The sequence shown here is derived from an EMBL/GenBank/DDBJ whole genome shotgun (WGS) entry which is preliminary data.</text>
</comment>
<gene>
    <name evidence="2" type="ORF">DW038_04895</name>
</gene>
<keyword evidence="1" id="KW-0812">Transmembrane</keyword>
<organism evidence="2 3">
    <name type="scientific">Agathobacter rectalis</name>
    <dbReference type="NCBI Taxonomy" id="39491"/>
    <lineage>
        <taxon>Bacteria</taxon>
        <taxon>Bacillati</taxon>
        <taxon>Bacillota</taxon>
        <taxon>Clostridia</taxon>
        <taxon>Lachnospirales</taxon>
        <taxon>Lachnospiraceae</taxon>
        <taxon>Agathobacter</taxon>
    </lineage>
</organism>
<feature type="transmembrane region" description="Helical" evidence="1">
    <location>
        <begin position="7"/>
        <end position="29"/>
    </location>
</feature>
<feature type="transmembrane region" description="Helical" evidence="1">
    <location>
        <begin position="45"/>
        <end position="67"/>
    </location>
</feature>
<name>A0A415IF07_9FIRM</name>
<accession>A0A415IF07</accession>
<dbReference type="AlphaFoldDB" id="A0A415IF07"/>
<evidence type="ECO:0000313" key="3">
    <source>
        <dbReference type="Proteomes" id="UP000286181"/>
    </source>
</evidence>
<sequence length="170" mass="20290">MKIQRKIWNYILILVLGMMGMITIIFFLVEKLLLGDGRCYIPQRAIMIALMLCVFWQVALITVACLLGRRIKKIFHGVVKMMMTIVTVSGTLCLVLFLAWNWLIYSFKFDEKVEQYDEHIALYVNNTFVRTRFRYPHYMYEENWLIMRTLSDDELQEAVLKYGDPDDYYN</sequence>
<evidence type="ECO:0000256" key="1">
    <source>
        <dbReference type="SAM" id="Phobius"/>
    </source>
</evidence>
<evidence type="ECO:0000313" key="2">
    <source>
        <dbReference type="EMBL" id="RHL06236.1"/>
    </source>
</evidence>
<keyword evidence="1" id="KW-1133">Transmembrane helix</keyword>
<keyword evidence="1" id="KW-0472">Membrane</keyword>
<reference evidence="2 3" key="1">
    <citation type="submission" date="2018-08" db="EMBL/GenBank/DDBJ databases">
        <title>A genome reference for cultivated species of the human gut microbiota.</title>
        <authorList>
            <person name="Zou Y."/>
            <person name="Xue W."/>
            <person name="Luo G."/>
        </authorList>
    </citation>
    <scope>NUCLEOTIDE SEQUENCE [LARGE SCALE GENOMIC DNA]</scope>
    <source>
        <strain evidence="2 3">AF39-14AC</strain>
    </source>
</reference>
<dbReference type="RefSeq" id="WP_118371768.1">
    <property type="nucleotide sequence ID" value="NZ_QROF01000003.1"/>
</dbReference>
<dbReference type="Proteomes" id="UP000286181">
    <property type="component" value="Unassembled WGS sequence"/>
</dbReference>
<dbReference type="EMBL" id="QROF01000003">
    <property type="protein sequence ID" value="RHL06236.1"/>
    <property type="molecule type" value="Genomic_DNA"/>
</dbReference>
<proteinExistence type="predicted"/>
<feature type="transmembrane region" description="Helical" evidence="1">
    <location>
        <begin position="79"/>
        <end position="103"/>
    </location>
</feature>
<protein>
    <submittedName>
        <fullName evidence="2">Uncharacterized protein</fullName>
    </submittedName>
</protein>